<evidence type="ECO:0000313" key="3">
    <source>
        <dbReference type="Proteomes" id="UP001426770"/>
    </source>
</evidence>
<accession>A0ABP9WF41</accession>
<dbReference type="EMBL" id="BAABRR010000001">
    <property type="protein sequence ID" value="GAA5517618.1"/>
    <property type="molecule type" value="Genomic_DNA"/>
</dbReference>
<keyword evidence="1" id="KW-1133">Transmembrane helix</keyword>
<feature type="transmembrane region" description="Helical" evidence="1">
    <location>
        <begin position="139"/>
        <end position="157"/>
    </location>
</feature>
<reference evidence="2 3" key="1">
    <citation type="submission" date="2024-02" db="EMBL/GenBank/DDBJ databases">
        <title>Lysinimicrobium sediminis NBRC 112286.</title>
        <authorList>
            <person name="Ichikawa N."/>
            <person name="Katano-Makiyama Y."/>
            <person name="Hidaka K."/>
        </authorList>
    </citation>
    <scope>NUCLEOTIDE SEQUENCE [LARGE SCALE GENOMIC DNA]</scope>
    <source>
        <strain evidence="2 3">NBRC 112286</strain>
    </source>
</reference>
<evidence type="ECO:0000313" key="2">
    <source>
        <dbReference type="EMBL" id="GAA5517618.1"/>
    </source>
</evidence>
<organism evidence="2 3">
    <name type="scientific">Demequina sediminis</name>
    <dbReference type="NCBI Taxonomy" id="1930058"/>
    <lineage>
        <taxon>Bacteria</taxon>
        <taxon>Bacillati</taxon>
        <taxon>Actinomycetota</taxon>
        <taxon>Actinomycetes</taxon>
        <taxon>Micrococcales</taxon>
        <taxon>Demequinaceae</taxon>
        <taxon>Demequina</taxon>
    </lineage>
</organism>
<name>A0ABP9WF41_9MICO</name>
<dbReference type="RefSeq" id="WP_286215653.1">
    <property type="nucleotide sequence ID" value="NZ_AP027736.1"/>
</dbReference>
<feature type="transmembrane region" description="Helical" evidence="1">
    <location>
        <begin position="109"/>
        <end position="133"/>
    </location>
</feature>
<evidence type="ECO:0008006" key="4">
    <source>
        <dbReference type="Google" id="ProtNLM"/>
    </source>
</evidence>
<feature type="transmembrane region" description="Helical" evidence="1">
    <location>
        <begin position="12"/>
        <end position="29"/>
    </location>
</feature>
<keyword evidence="1" id="KW-0472">Membrane</keyword>
<gene>
    <name evidence="2" type="ORF">Lsed01_00024</name>
</gene>
<comment type="caution">
    <text evidence="2">The sequence shown here is derived from an EMBL/GenBank/DDBJ whole genome shotgun (WGS) entry which is preliminary data.</text>
</comment>
<protein>
    <recommendedName>
        <fullName evidence="4">DedA family protein</fullName>
    </recommendedName>
</protein>
<dbReference type="Proteomes" id="UP001426770">
    <property type="component" value="Unassembled WGS sequence"/>
</dbReference>
<sequence length="181" mass="19931">MPGVPAFVADGPWWWLSLFLFCVVFLRTQGTYWIARWARTGADAVAGRTQAGDGRRARLAQRLAGPGTERARSFIERWGWLAIPMSFLTVGFQTMVNATAGYTRMRFDLYTLALIPGSLIWATIYTLIALSLWEAWATSPWLLAAAIVALITAGWGLSRWRRRAAPAHPATASSATTPSDA</sequence>
<evidence type="ECO:0000256" key="1">
    <source>
        <dbReference type="SAM" id="Phobius"/>
    </source>
</evidence>
<proteinExistence type="predicted"/>
<keyword evidence="1" id="KW-0812">Transmembrane</keyword>
<keyword evidence="3" id="KW-1185">Reference proteome</keyword>